<evidence type="ECO:0000313" key="5">
    <source>
        <dbReference type="Ensembl" id="ENSLLTP00000016366.1"/>
    </source>
</evidence>
<dbReference type="GO" id="GO:0005654">
    <property type="term" value="C:nucleoplasm"/>
    <property type="evidence" value="ECO:0007669"/>
    <property type="project" value="Ensembl"/>
</dbReference>
<dbReference type="GO" id="GO:0006006">
    <property type="term" value="P:glucose metabolic process"/>
    <property type="evidence" value="ECO:0007669"/>
    <property type="project" value="Ensembl"/>
</dbReference>
<organism evidence="5 6">
    <name type="scientific">Laticauda laticaudata</name>
    <name type="common">Blue-ringed sea krait</name>
    <name type="synonym">Blue-lipped sea krait</name>
    <dbReference type="NCBI Taxonomy" id="8630"/>
    <lineage>
        <taxon>Eukaryota</taxon>
        <taxon>Metazoa</taxon>
        <taxon>Chordata</taxon>
        <taxon>Craniata</taxon>
        <taxon>Vertebrata</taxon>
        <taxon>Euteleostomi</taxon>
        <taxon>Lepidosauria</taxon>
        <taxon>Squamata</taxon>
        <taxon>Bifurcata</taxon>
        <taxon>Unidentata</taxon>
        <taxon>Episquamata</taxon>
        <taxon>Toxicofera</taxon>
        <taxon>Serpentes</taxon>
        <taxon>Colubroidea</taxon>
        <taxon>Elapidae</taxon>
        <taxon>Laticaudinae</taxon>
        <taxon>Laticauda</taxon>
    </lineage>
</organism>
<dbReference type="GO" id="GO:0034504">
    <property type="term" value="P:protein localization to nucleus"/>
    <property type="evidence" value="ECO:0007669"/>
    <property type="project" value="Ensembl"/>
</dbReference>
<dbReference type="GeneTree" id="ENSGT00390000017551"/>
<dbReference type="PANTHER" id="PTHR21331:SF2">
    <property type="entry name" value="BRCA1-ASSOCIATED ATM ACTIVATOR 1"/>
    <property type="match status" value="1"/>
</dbReference>
<dbReference type="GO" id="GO:0030307">
    <property type="term" value="P:positive regulation of cell growth"/>
    <property type="evidence" value="ECO:0007669"/>
    <property type="project" value="Ensembl"/>
</dbReference>
<evidence type="ECO:0000256" key="3">
    <source>
        <dbReference type="ARBA" id="ARBA00061308"/>
    </source>
</evidence>
<reference evidence="5" key="1">
    <citation type="submission" date="2025-08" db="UniProtKB">
        <authorList>
            <consortium name="Ensembl"/>
        </authorList>
    </citation>
    <scope>IDENTIFICATION</scope>
</reference>
<dbReference type="GO" id="GO:0008428">
    <property type="term" value="F:ribonuclease inhibitor activity"/>
    <property type="evidence" value="ECO:0007669"/>
    <property type="project" value="Ensembl"/>
</dbReference>
<dbReference type="GO" id="GO:0010212">
    <property type="term" value="P:response to ionizing radiation"/>
    <property type="evidence" value="ECO:0007669"/>
    <property type="project" value="Ensembl"/>
</dbReference>
<keyword evidence="2" id="KW-0963">Cytoplasm</keyword>
<evidence type="ECO:0000256" key="1">
    <source>
        <dbReference type="ARBA" id="ARBA00004496"/>
    </source>
</evidence>
<sequence length="817" mass="89001">MDAKCSQLLPSVCTVLADPGNPVADDTCLEKLLDWFKALTSAGPSLLVLRENPCLIELILAVLNQGEPDPILLSFILRLTGIFAASESSFQHLQQQEVVFGAFGEAGPLGSPLWEDMTIRSGWVQGAYAMLQHYSAFQFLCNSGALDVIFTLQGDPSLFIAAGANRLLARLLIFSVESEPSRLLSSKDCDWPACARMMVARVEEALTSRSSSRIKHSLKLLMTLFEHSQDAWTKILWSHLAETVEALLMEESVHAGPWLVDLFLSMARSPAFSSHECSLWKLVALALKNISLAQVGPLAHGLLKLEACPQALQAQSLAVLLQPMDGILLATSHHAASPNASSPEPLLFSTSLLCQTMAHLKEIQESACLAVEFPHKPLICSVVTILQFCAGQAVSSSSLGATLGPLLIGSFRVQRAALSLLEALSRWAASVHDEERLQVFDILLMYLQSPDSSPVILKKALQGTLKWLRSALQPSVSLADLQQHQKFLRDTLQVLRKHLCSPSWEVRDSSLEFLSLAMKHLRGLDWFWQELLSSEVPRLLEDLLGDPESYVRASAVRTWGRFSLMVNSGPEAPVFKSNENSKELCVGGVRLLEILSSDAEGFPRRAAIGVFLDWLKEGHPEASASPTEFVSRALQAVDGDLDWEVKMAALDLVGVFIGQTFGRLGLGESSTSAGSSLANLADVLRLFGQMKMLGFLFTALQDCDRPVAVKACEVLLALKSAICKHRSKSSLSGDASGLKEVPTESSPSLSSLPAGEAAEKDCQDPERLCQILEFVDLEGLRRTLDVSSDHLERSPQSLLQDLLAAAGNAEENRVDCY</sequence>
<accession>A0A8C5WVL5</accession>
<dbReference type="GO" id="GO:0006974">
    <property type="term" value="P:DNA damage response"/>
    <property type="evidence" value="ECO:0007669"/>
    <property type="project" value="Ensembl"/>
</dbReference>
<comment type="subcellular location">
    <subcellularLocation>
        <location evidence="1">Cytoplasm</location>
    </subcellularLocation>
</comment>
<dbReference type="GO" id="GO:0016477">
    <property type="term" value="P:cell migration"/>
    <property type="evidence" value="ECO:0007669"/>
    <property type="project" value="Ensembl"/>
</dbReference>
<dbReference type="Gene3D" id="1.25.10.10">
    <property type="entry name" value="Leucine-rich Repeat Variant"/>
    <property type="match status" value="1"/>
</dbReference>
<evidence type="ECO:0000256" key="2">
    <source>
        <dbReference type="ARBA" id="ARBA00022490"/>
    </source>
</evidence>
<dbReference type="SUPFAM" id="SSF48371">
    <property type="entry name" value="ARM repeat"/>
    <property type="match status" value="1"/>
</dbReference>
<dbReference type="AlphaFoldDB" id="A0A8C5WVL5"/>
<name>A0A8C5WVL5_LATLA</name>
<keyword evidence="6" id="KW-1185">Reference proteome</keyword>
<dbReference type="InterPro" id="IPR038904">
    <property type="entry name" value="BRAT1"/>
</dbReference>
<dbReference type="InterPro" id="IPR016024">
    <property type="entry name" value="ARM-type_fold"/>
</dbReference>
<dbReference type="Proteomes" id="UP000694406">
    <property type="component" value="Unplaced"/>
</dbReference>
<dbReference type="GO" id="GO:0005829">
    <property type="term" value="C:cytosol"/>
    <property type="evidence" value="ECO:0007669"/>
    <property type="project" value="Ensembl"/>
</dbReference>
<comment type="similarity">
    <text evidence="3">Belongs to the BRAT1 family.</text>
</comment>
<dbReference type="GO" id="GO:0160234">
    <property type="term" value="P:integrator complex assembly"/>
    <property type="evidence" value="ECO:0007669"/>
    <property type="project" value="Ensembl"/>
</dbReference>
<protein>
    <submittedName>
        <fullName evidence="5">BRCA1 associated ATM activator 1</fullName>
    </submittedName>
</protein>
<dbReference type="InterPro" id="IPR011989">
    <property type="entry name" value="ARM-like"/>
</dbReference>
<dbReference type="GO" id="GO:0008283">
    <property type="term" value="P:cell population proliferation"/>
    <property type="evidence" value="ECO:0007669"/>
    <property type="project" value="Ensembl"/>
</dbReference>
<evidence type="ECO:0000313" key="6">
    <source>
        <dbReference type="Proteomes" id="UP000694406"/>
    </source>
</evidence>
<evidence type="ECO:0000256" key="4">
    <source>
        <dbReference type="SAM" id="MobiDB-lite"/>
    </source>
</evidence>
<reference evidence="5" key="2">
    <citation type="submission" date="2025-09" db="UniProtKB">
        <authorList>
            <consortium name="Ensembl"/>
        </authorList>
    </citation>
    <scope>IDENTIFICATION</scope>
</reference>
<gene>
    <name evidence="5" type="primary">BRAT1</name>
</gene>
<feature type="region of interest" description="Disordered" evidence="4">
    <location>
        <begin position="728"/>
        <end position="761"/>
    </location>
</feature>
<dbReference type="GO" id="GO:0051646">
    <property type="term" value="P:mitochondrion localization"/>
    <property type="evidence" value="ECO:0007669"/>
    <property type="project" value="Ensembl"/>
</dbReference>
<dbReference type="GO" id="GO:0006915">
    <property type="term" value="P:apoptotic process"/>
    <property type="evidence" value="ECO:0007669"/>
    <property type="project" value="Ensembl"/>
</dbReference>
<proteinExistence type="inferred from homology"/>
<dbReference type="Ensembl" id="ENSLLTT00000016986.1">
    <property type="protein sequence ID" value="ENSLLTP00000016366.1"/>
    <property type="gene ID" value="ENSLLTG00000012498.1"/>
</dbReference>
<dbReference type="PANTHER" id="PTHR21331">
    <property type="entry name" value="BRCA1-ASSOCIATED ATM ACTIVATOR 1"/>
    <property type="match status" value="1"/>
</dbReference>